<protein>
    <submittedName>
        <fullName evidence="2">Uncharacterized protein</fullName>
    </submittedName>
</protein>
<gene>
    <name evidence="2" type="ORF">EYF80_045081</name>
</gene>
<feature type="region of interest" description="Disordered" evidence="1">
    <location>
        <begin position="99"/>
        <end position="123"/>
    </location>
</feature>
<keyword evidence="3" id="KW-1185">Reference proteome</keyword>
<feature type="region of interest" description="Disordered" evidence="1">
    <location>
        <begin position="42"/>
        <end position="87"/>
    </location>
</feature>
<dbReference type="Proteomes" id="UP000314294">
    <property type="component" value="Unassembled WGS sequence"/>
</dbReference>
<feature type="compositionally biased region" description="Low complexity" evidence="1">
    <location>
        <begin position="42"/>
        <end position="61"/>
    </location>
</feature>
<organism evidence="2 3">
    <name type="scientific">Liparis tanakae</name>
    <name type="common">Tanaka's snailfish</name>
    <dbReference type="NCBI Taxonomy" id="230148"/>
    <lineage>
        <taxon>Eukaryota</taxon>
        <taxon>Metazoa</taxon>
        <taxon>Chordata</taxon>
        <taxon>Craniata</taxon>
        <taxon>Vertebrata</taxon>
        <taxon>Euteleostomi</taxon>
        <taxon>Actinopterygii</taxon>
        <taxon>Neopterygii</taxon>
        <taxon>Teleostei</taxon>
        <taxon>Neoteleostei</taxon>
        <taxon>Acanthomorphata</taxon>
        <taxon>Eupercaria</taxon>
        <taxon>Perciformes</taxon>
        <taxon>Cottioidei</taxon>
        <taxon>Cottales</taxon>
        <taxon>Liparidae</taxon>
        <taxon>Liparis</taxon>
    </lineage>
</organism>
<dbReference type="EMBL" id="SRLO01000888">
    <property type="protein sequence ID" value="TNN44699.1"/>
    <property type="molecule type" value="Genomic_DNA"/>
</dbReference>
<sequence>MTFAVWRVTPSDPGSAFSLNPRRCRPALLGFARIICSSFSPARPSPAHAAPLNSQPAAAERGAARLKRREAAAHAEAGGETEVKKPAEIMLGFHKKKELEKRKKRVGKEGDDFAVRVNSKEVS</sequence>
<name>A0A4Z2FU85_9TELE</name>
<evidence type="ECO:0000256" key="1">
    <source>
        <dbReference type="SAM" id="MobiDB-lite"/>
    </source>
</evidence>
<dbReference type="AlphaFoldDB" id="A0A4Z2FU85"/>
<evidence type="ECO:0000313" key="3">
    <source>
        <dbReference type="Proteomes" id="UP000314294"/>
    </source>
</evidence>
<comment type="caution">
    <text evidence="2">The sequence shown here is derived from an EMBL/GenBank/DDBJ whole genome shotgun (WGS) entry which is preliminary data.</text>
</comment>
<reference evidence="2 3" key="1">
    <citation type="submission" date="2019-03" db="EMBL/GenBank/DDBJ databases">
        <title>First draft genome of Liparis tanakae, snailfish: a comprehensive survey of snailfish specific genes.</title>
        <authorList>
            <person name="Kim W."/>
            <person name="Song I."/>
            <person name="Jeong J.-H."/>
            <person name="Kim D."/>
            <person name="Kim S."/>
            <person name="Ryu S."/>
            <person name="Song J.Y."/>
            <person name="Lee S.K."/>
        </authorList>
    </citation>
    <scope>NUCLEOTIDE SEQUENCE [LARGE SCALE GENOMIC DNA]</scope>
    <source>
        <tissue evidence="2">Muscle</tissue>
    </source>
</reference>
<proteinExistence type="predicted"/>
<evidence type="ECO:0000313" key="2">
    <source>
        <dbReference type="EMBL" id="TNN44699.1"/>
    </source>
</evidence>
<accession>A0A4Z2FU85</accession>